<proteinExistence type="predicted"/>
<reference evidence="2 3" key="1">
    <citation type="submission" date="2020-07" db="EMBL/GenBank/DDBJ databases">
        <title>Comparative genomics of pyrophilous fungi reveals a link between fire events and developmental genes.</title>
        <authorList>
            <consortium name="DOE Joint Genome Institute"/>
            <person name="Steindorff A.S."/>
            <person name="Carver A."/>
            <person name="Calhoun S."/>
            <person name="Stillman K."/>
            <person name="Liu H."/>
            <person name="Lipzen A."/>
            <person name="Pangilinan J."/>
            <person name="Labutti K."/>
            <person name="Bruns T.D."/>
            <person name="Grigoriev I.V."/>
        </authorList>
    </citation>
    <scope>NUCLEOTIDE SEQUENCE [LARGE SCALE GENOMIC DNA]</scope>
    <source>
        <strain evidence="2 3">CBS 144469</strain>
    </source>
</reference>
<dbReference type="Proteomes" id="UP000521943">
    <property type="component" value="Unassembled WGS sequence"/>
</dbReference>
<evidence type="ECO:0000313" key="3">
    <source>
        <dbReference type="Proteomes" id="UP000521943"/>
    </source>
</evidence>
<accession>A0A8H6HZM6</accession>
<comment type="caution">
    <text evidence="2">The sequence shown here is derived from an EMBL/GenBank/DDBJ whole genome shotgun (WGS) entry which is preliminary data.</text>
</comment>
<dbReference type="PANTHER" id="PTHR46177:SF1">
    <property type="entry name" value="INTEGRASE CATALYTIC DOMAIN-CONTAINING PROTEIN"/>
    <property type="match status" value="1"/>
</dbReference>
<dbReference type="OrthoDB" id="6017046at2759"/>
<dbReference type="PANTHER" id="PTHR46177">
    <property type="entry name" value="INTEGRASE CATALYTIC DOMAIN-CONTAINING PROTEIN"/>
    <property type="match status" value="1"/>
</dbReference>
<keyword evidence="3" id="KW-1185">Reference proteome</keyword>
<sequence length="421" mass="47107">MNTSNNPTGRNGYGEKYYPPDDVLKKALRQYSAERLTVAEKKLRLQLEHQLEIGATNLWKLERKFEIPSVRRPPPPGVATEHVLQIVKADINQRRGTGTIGAILACQGVVLPRDFIRKVLRIHAPEGLDKCFPGSARTKRAPLRALGPSHQFHADGHEKLNAQGLGMGGVGLNIYGIKDQWSAYIVTLVVVPNNRLADTIGHVYLDMVEKRLSIPITMVTDKGSEVGYAISLLTRLDFAYTPDADMTKYPPVVQIKSVHNTPIEGLWHCWLENMGHNLKDIIVAGYNSGIYHPGNPVHPQLFNYLWPKALQIQLDAFVMYWNNHCIRAQKKKANMSGSTPQHAFTAPDPAQAEDCAISVEQDVVNALRSQIPTSRAESMRFVDDTFLEIADQAYYAVGRPDLADVTQVWDIFTSMLPYIHV</sequence>
<evidence type="ECO:0000313" key="2">
    <source>
        <dbReference type="EMBL" id="KAF6755227.1"/>
    </source>
</evidence>
<dbReference type="AlphaFoldDB" id="A0A8H6HZM6"/>
<feature type="domain" description="Integrase core" evidence="1">
    <location>
        <begin position="148"/>
        <end position="333"/>
    </location>
</feature>
<organism evidence="2 3">
    <name type="scientific">Ephemerocybe angulata</name>
    <dbReference type="NCBI Taxonomy" id="980116"/>
    <lineage>
        <taxon>Eukaryota</taxon>
        <taxon>Fungi</taxon>
        <taxon>Dikarya</taxon>
        <taxon>Basidiomycota</taxon>
        <taxon>Agaricomycotina</taxon>
        <taxon>Agaricomycetes</taxon>
        <taxon>Agaricomycetidae</taxon>
        <taxon>Agaricales</taxon>
        <taxon>Agaricineae</taxon>
        <taxon>Psathyrellaceae</taxon>
        <taxon>Ephemerocybe</taxon>
    </lineage>
</organism>
<name>A0A8H6HZM6_9AGAR</name>
<protein>
    <recommendedName>
        <fullName evidence="1">Integrase core domain-containing protein</fullName>
    </recommendedName>
</protein>
<dbReference type="EMBL" id="JACGCI010000031">
    <property type="protein sequence ID" value="KAF6755227.1"/>
    <property type="molecule type" value="Genomic_DNA"/>
</dbReference>
<gene>
    <name evidence="2" type="ORF">DFP72DRAFT_1067935</name>
</gene>
<dbReference type="InterPro" id="IPR058913">
    <property type="entry name" value="Integrase_dom_put"/>
</dbReference>
<evidence type="ECO:0000259" key="1">
    <source>
        <dbReference type="Pfam" id="PF24764"/>
    </source>
</evidence>
<dbReference type="Pfam" id="PF24764">
    <property type="entry name" value="rva_4"/>
    <property type="match status" value="1"/>
</dbReference>